<dbReference type="AlphaFoldDB" id="A0A250XR49"/>
<organism evidence="2 3">
    <name type="scientific">Chlamydomonas eustigma</name>
    <dbReference type="NCBI Taxonomy" id="1157962"/>
    <lineage>
        <taxon>Eukaryota</taxon>
        <taxon>Viridiplantae</taxon>
        <taxon>Chlorophyta</taxon>
        <taxon>core chlorophytes</taxon>
        <taxon>Chlorophyceae</taxon>
        <taxon>CS clade</taxon>
        <taxon>Chlamydomonadales</taxon>
        <taxon>Chlamydomonadaceae</taxon>
        <taxon>Chlamydomonas</taxon>
    </lineage>
</organism>
<evidence type="ECO:0000313" key="2">
    <source>
        <dbReference type="EMBL" id="GAX85503.1"/>
    </source>
</evidence>
<evidence type="ECO:0000256" key="1">
    <source>
        <dbReference type="SAM" id="MobiDB-lite"/>
    </source>
</evidence>
<accession>A0A250XR49</accession>
<keyword evidence="3" id="KW-1185">Reference proteome</keyword>
<evidence type="ECO:0000313" key="3">
    <source>
        <dbReference type="Proteomes" id="UP000232323"/>
    </source>
</evidence>
<name>A0A250XR49_9CHLO</name>
<sequence length="1260" mass="139774">MRVKHSYCRPLSPSSAYHTTLSDESKKYMTAAQWYAWQMMCHRIEPGHLLLGILNPEVPATSISAQEQPRNDLPSHKANQLQKFLKAAELADNSFSHVFQSKYITFLELYNYIDNLYTLGMPSRTVPGLSDPSPAASLGETTPSSFTIQLLKHARLLALKQGTDVIHTHHILQAYTLTPEPWESLSIGSVQTHEDVLAKMANMLCENPVASYSALLRALQHKWIQNTLVQQHTAVSSSDHHASSSEQVSSEAAAAAVSYKSQNDKDTQGSTASDWERLCTQSVLSIKMIPQHDKNETNVKALLAALPSWPGLGPGLNVLEDVREQVFSGSGWSVRDRLLAGEQSVKLVLETLNMGVISNKDFMYAVTDDHDVRICSSVFEALTECLSIPDMTDFLEMLLRPSSSSRATVQSVLDMERDYHTAVKWFNTYRRNMIEQLDNNGGSATNLSDYKALFRLAELLNNKQEGTQASYMRQLASCSSTSSFRDLVKKILFGWSHKCSLKGRHQWPPQWKSGGGTDDSSKSLCLTFMYAMSCLQQAEDREGIMTSSVNTLTAEEAVSLLSMMSSIMHSKVTVEDLKEHALRQQGAASPVKVVRGGNKSAEQLVLALEKNVLGYAAGLNTAAATVLPLKGVTTSNGSDSAITKIYHQCFGYVYKHFHTCQLGPDAILTIALSLRHYSWKHLRPDEKWLHAFGKHIIDCAPACSVTQICKLLERLQSFNFTASHLGITEQQVDMFLDHIVGCDDPVIPQSDHDNRLKVLQAVLGMKWPLSARWIVGCTEVCQSLPPSYARTTLLLDLQVALSKSDEWILADMYGIVPPARQMEPCGDDREEEGQDPALPVDQDLDLDDHSAAATVAYSDHNVMQNGTPHVSPKATDSTTAASRTTADSALLAGSVDDKNISYMKLFCTSFAAMYIQQHLAEAAARNLYISESCCLDDLLFMALTSIVKMDLGGHDNNQGNSNQSGLLPDKARAAFFRRCIHLLKMTDADKVKSLNHVYVLVWAVAVLNLQPPPHWINFVWNLLQPDLLASRGNKEEGLKGETTEELKILAAWAFTALQQESSKRALIASLISMPPKDQSLTTLSAALWVYTQYCITQHKPALLSTSTDTAAVYNKITSKAEQQWLHEAANELVRAVKAIDSLEDEDVHRDGLDPHQHPVNACEPAMHYHGVCASGLQCLVCIGYRCPVADCDMEIWRSYCDESDEEGEVCGWDEEEDEDGDDFGWDDEEDDEADCEFKLLVKNTKASIRESLCIIHRARD</sequence>
<dbReference type="EMBL" id="BEGY01000173">
    <property type="protein sequence ID" value="GAX85503.1"/>
    <property type="molecule type" value="Genomic_DNA"/>
</dbReference>
<proteinExistence type="predicted"/>
<comment type="caution">
    <text evidence="2">The sequence shown here is derived from an EMBL/GenBank/DDBJ whole genome shotgun (WGS) entry which is preliminary data.</text>
</comment>
<dbReference type="Gene3D" id="1.10.1780.10">
    <property type="entry name" value="Clp, N-terminal domain"/>
    <property type="match status" value="1"/>
</dbReference>
<dbReference type="InterPro" id="IPR036628">
    <property type="entry name" value="Clp_N_dom_sf"/>
</dbReference>
<gene>
    <name evidence="2" type="ORF">CEUSTIGMA_g12919.t1</name>
</gene>
<feature type="region of interest" description="Disordered" evidence="1">
    <location>
        <begin position="253"/>
        <end position="273"/>
    </location>
</feature>
<protein>
    <submittedName>
        <fullName evidence="2">Uncharacterized protein</fullName>
    </submittedName>
</protein>
<dbReference type="Proteomes" id="UP000232323">
    <property type="component" value="Unassembled WGS sequence"/>
</dbReference>
<reference evidence="2 3" key="1">
    <citation type="submission" date="2017-08" db="EMBL/GenBank/DDBJ databases">
        <title>Acidophilic green algal genome provides insights into adaptation to an acidic environment.</title>
        <authorList>
            <person name="Hirooka S."/>
            <person name="Hirose Y."/>
            <person name="Kanesaki Y."/>
            <person name="Higuchi S."/>
            <person name="Fujiwara T."/>
            <person name="Onuma R."/>
            <person name="Era A."/>
            <person name="Ohbayashi R."/>
            <person name="Uzuka A."/>
            <person name="Nozaki H."/>
            <person name="Yoshikawa H."/>
            <person name="Miyagishima S.Y."/>
        </authorList>
    </citation>
    <scope>NUCLEOTIDE SEQUENCE [LARGE SCALE GENOMIC DNA]</scope>
    <source>
        <strain evidence="2 3">NIES-2499</strain>
    </source>
</reference>